<keyword evidence="2" id="KW-1185">Reference proteome</keyword>
<gene>
    <name evidence="1" type="primary">WBGene00114890</name>
</gene>
<accession>A0A454XZM2</accession>
<reference evidence="2" key="1">
    <citation type="journal article" date="2008" name="Nat. Genet.">
        <title>The Pristionchus pacificus genome provides a unique perspective on nematode lifestyle and parasitism.</title>
        <authorList>
            <person name="Dieterich C."/>
            <person name="Clifton S.W."/>
            <person name="Schuster L.N."/>
            <person name="Chinwalla A."/>
            <person name="Delehaunty K."/>
            <person name="Dinkelacker I."/>
            <person name="Fulton L."/>
            <person name="Fulton R."/>
            <person name="Godfrey J."/>
            <person name="Minx P."/>
            <person name="Mitreva M."/>
            <person name="Roeseler W."/>
            <person name="Tian H."/>
            <person name="Witte H."/>
            <person name="Yang S.P."/>
            <person name="Wilson R.K."/>
            <person name="Sommer R.J."/>
        </authorList>
    </citation>
    <scope>NUCLEOTIDE SEQUENCE [LARGE SCALE GENOMIC DNA]</scope>
    <source>
        <strain evidence="2">PS312</strain>
    </source>
</reference>
<evidence type="ECO:0000313" key="1">
    <source>
        <dbReference type="EnsemblMetazoa" id="PPA25336.1"/>
    </source>
</evidence>
<dbReference type="AlphaFoldDB" id="A0A454XZM2"/>
<dbReference type="EnsemblMetazoa" id="PPA25336.1">
    <property type="protein sequence ID" value="PPA25336.1"/>
    <property type="gene ID" value="WBGene00114890"/>
</dbReference>
<accession>A0A8R1UFS4</accession>
<organism evidence="1 2">
    <name type="scientific">Pristionchus pacificus</name>
    <name type="common">Parasitic nematode worm</name>
    <dbReference type="NCBI Taxonomy" id="54126"/>
    <lineage>
        <taxon>Eukaryota</taxon>
        <taxon>Metazoa</taxon>
        <taxon>Ecdysozoa</taxon>
        <taxon>Nematoda</taxon>
        <taxon>Chromadorea</taxon>
        <taxon>Rhabditida</taxon>
        <taxon>Rhabditina</taxon>
        <taxon>Diplogasteromorpha</taxon>
        <taxon>Diplogasteroidea</taxon>
        <taxon>Neodiplogasteridae</taxon>
        <taxon>Pristionchus</taxon>
    </lineage>
</organism>
<dbReference type="Proteomes" id="UP000005239">
    <property type="component" value="Unassembled WGS sequence"/>
</dbReference>
<name>A0A454XZM2_PRIPA</name>
<evidence type="ECO:0000313" key="2">
    <source>
        <dbReference type="Proteomes" id="UP000005239"/>
    </source>
</evidence>
<sequence length="84" mass="8914">MRFLAIFILVSCFVASEAFFGEDVFKGPGDFFSSLMDKLKELTGGKEVVPVGGNSSLPDPGPIPEEGGDNGEPRLISPAPVEKK</sequence>
<protein>
    <submittedName>
        <fullName evidence="1">Uncharacterized protein</fullName>
    </submittedName>
</protein>
<reference evidence="1" key="2">
    <citation type="submission" date="2022-06" db="UniProtKB">
        <authorList>
            <consortium name="EnsemblMetazoa"/>
        </authorList>
    </citation>
    <scope>IDENTIFICATION</scope>
    <source>
        <strain evidence="1">PS312</strain>
    </source>
</reference>
<proteinExistence type="predicted"/>